<dbReference type="PANTHER" id="PTHR11937">
    <property type="entry name" value="ACTIN"/>
    <property type="match status" value="1"/>
</dbReference>
<sequence>MAPACARLALQQEKNYELSARQIISTVNEHFRCPETQSQPFFISMESTGIHETTHNSIMKCDIDIHKDLFPNNVLPRGTTMYPGIADRMQKEITALAPSTMKIKIIALPEQKYSVWIGGSILASLHLLADVGQRAGV</sequence>
<evidence type="ECO:0000313" key="2">
    <source>
        <dbReference type="Proteomes" id="UP000010552"/>
    </source>
</evidence>
<protein>
    <submittedName>
        <fullName evidence="1">Actin, muscle-type</fullName>
    </submittedName>
</protein>
<dbReference type="Gene3D" id="3.30.420.40">
    <property type="match status" value="2"/>
</dbReference>
<accession>L5K4L2</accession>
<dbReference type="STRING" id="9402.L5K4L2"/>
<dbReference type="SUPFAM" id="SSF53067">
    <property type="entry name" value="Actin-like ATPase domain"/>
    <property type="match status" value="1"/>
</dbReference>
<dbReference type="Pfam" id="PF00022">
    <property type="entry name" value="Actin"/>
    <property type="match status" value="1"/>
</dbReference>
<dbReference type="Proteomes" id="UP000010552">
    <property type="component" value="Unassembled WGS sequence"/>
</dbReference>
<dbReference type="EMBL" id="KB031030">
    <property type="protein sequence ID" value="ELK06480.1"/>
    <property type="molecule type" value="Genomic_DNA"/>
</dbReference>
<dbReference type="InterPro" id="IPR004000">
    <property type="entry name" value="Actin"/>
</dbReference>
<dbReference type="InParanoid" id="L5K4L2"/>
<reference evidence="2" key="1">
    <citation type="journal article" date="2013" name="Science">
        <title>Comparative analysis of bat genomes provides insight into the evolution of flight and immunity.</title>
        <authorList>
            <person name="Zhang G."/>
            <person name="Cowled C."/>
            <person name="Shi Z."/>
            <person name="Huang Z."/>
            <person name="Bishop-Lilly K.A."/>
            <person name="Fang X."/>
            <person name="Wynne J.W."/>
            <person name="Xiong Z."/>
            <person name="Baker M.L."/>
            <person name="Zhao W."/>
            <person name="Tachedjian M."/>
            <person name="Zhu Y."/>
            <person name="Zhou P."/>
            <person name="Jiang X."/>
            <person name="Ng J."/>
            <person name="Yang L."/>
            <person name="Wu L."/>
            <person name="Xiao J."/>
            <person name="Feng Y."/>
            <person name="Chen Y."/>
            <person name="Sun X."/>
            <person name="Zhang Y."/>
            <person name="Marsh G.A."/>
            <person name="Crameri G."/>
            <person name="Broder C.C."/>
            <person name="Frey K.G."/>
            <person name="Wang L.F."/>
            <person name="Wang J."/>
        </authorList>
    </citation>
    <scope>NUCLEOTIDE SEQUENCE [LARGE SCALE GENOMIC DNA]</scope>
</reference>
<organism evidence="1 2">
    <name type="scientific">Pteropus alecto</name>
    <name type="common">Black flying fox</name>
    <dbReference type="NCBI Taxonomy" id="9402"/>
    <lineage>
        <taxon>Eukaryota</taxon>
        <taxon>Metazoa</taxon>
        <taxon>Chordata</taxon>
        <taxon>Craniata</taxon>
        <taxon>Vertebrata</taxon>
        <taxon>Euteleostomi</taxon>
        <taxon>Mammalia</taxon>
        <taxon>Eutheria</taxon>
        <taxon>Laurasiatheria</taxon>
        <taxon>Chiroptera</taxon>
        <taxon>Yinpterochiroptera</taxon>
        <taxon>Pteropodoidea</taxon>
        <taxon>Pteropodidae</taxon>
        <taxon>Pteropodinae</taxon>
        <taxon>Pteropus</taxon>
    </lineage>
</organism>
<dbReference type="Gene3D" id="3.90.640.10">
    <property type="entry name" value="Actin, Chain A, domain 4"/>
    <property type="match status" value="1"/>
</dbReference>
<evidence type="ECO:0000313" key="1">
    <source>
        <dbReference type="EMBL" id="ELK06480.1"/>
    </source>
</evidence>
<gene>
    <name evidence="1" type="ORF">PAL_GLEAN10022696</name>
</gene>
<dbReference type="FunFam" id="3.30.420.40:FF:000404">
    <property type="entry name" value="Major actin"/>
    <property type="match status" value="1"/>
</dbReference>
<name>L5K4L2_PTEAL</name>
<keyword evidence="2" id="KW-1185">Reference proteome</keyword>
<dbReference type="InterPro" id="IPR043129">
    <property type="entry name" value="ATPase_NBD"/>
</dbReference>
<proteinExistence type="predicted"/>
<dbReference type="AlphaFoldDB" id="L5K4L2"/>